<keyword evidence="1" id="KW-0472">Membrane</keyword>
<comment type="caution">
    <text evidence="3">The sequence shown here is derived from an EMBL/GenBank/DDBJ whole genome shotgun (WGS) entry which is preliminary data.</text>
</comment>
<protein>
    <submittedName>
        <fullName evidence="3">Superinfection immunity protein</fullName>
    </submittedName>
</protein>
<accession>A0A7W2K091</accession>
<dbReference type="Pfam" id="PF09851">
    <property type="entry name" value="SHOCT"/>
    <property type="match status" value="1"/>
</dbReference>
<name>A0A7W2K091_9PSED</name>
<evidence type="ECO:0000313" key="4">
    <source>
        <dbReference type="Proteomes" id="UP000541770"/>
    </source>
</evidence>
<dbReference type="Pfam" id="PF14373">
    <property type="entry name" value="Imm_superinfect"/>
    <property type="match status" value="1"/>
</dbReference>
<reference evidence="3 4" key="1">
    <citation type="submission" date="2020-07" db="EMBL/GenBank/DDBJ databases">
        <title>Diversity of carbapenemase encoding genes among Pseudomonas putida group clinical isolates in a tertiary Brazilian hospital.</title>
        <authorList>
            <person name="Alberto-Lei F."/>
            <person name="Nodari C.S."/>
            <person name="Streling A.P."/>
            <person name="Paulino J.T."/>
            <person name="Bessa-Neto F.O."/>
            <person name="Cayo R."/>
            <person name="Gales A.C."/>
        </authorList>
    </citation>
    <scope>NUCLEOTIDE SEQUENCE [LARGE SCALE GENOMIC DNA]</scope>
    <source>
        <strain evidence="3 4">14802</strain>
    </source>
</reference>
<evidence type="ECO:0000256" key="1">
    <source>
        <dbReference type="SAM" id="Phobius"/>
    </source>
</evidence>
<dbReference type="InterPro" id="IPR018649">
    <property type="entry name" value="SHOCT"/>
</dbReference>
<organism evidence="3 4">
    <name type="scientific">Pseudomonas mosselii</name>
    <dbReference type="NCBI Taxonomy" id="78327"/>
    <lineage>
        <taxon>Bacteria</taxon>
        <taxon>Pseudomonadati</taxon>
        <taxon>Pseudomonadota</taxon>
        <taxon>Gammaproteobacteria</taxon>
        <taxon>Pseudomonadales</taxon>
        <taxon>Pseudomonadaceae</taxon>
        <taxon>Pseudomonas</taxon>
    </lineage>
</organism>
<feature type="transmembrane region" description="Helical" evidence="1">
    <location>
        <begin position="6"/>
        <end position="25"/>
    </location>
</feature>
<dbReference type="RefSeq" id="WP_182325194.1">
    <property type="nucleotide sequence ID" value="NZ_JACGDE010000030.1"/>
</dbReference>
<feature type="transmembrane region" description="Helical" evidence="1">
    <location>
        <begin position="37"/>
        <end position="58"/>
    </location>
</feature>
<keyword evidence="1" id="KW-0812">Transmembrane</keyword>
<keyword evidence="1" id="KW-1133">Transmembrane helix</keyword>
<evidence type="ECO:0000313" key="3">
    <source>
        <dbReference type="EMBL" id="MBA6068415.1"/>
    </source>
</evidence>
<dbReference type="AlphaFoldDB" id="A0A7W2K091"/>
<feature type="domain" description="SHOCT" evidence="2">
    <location>
        <begin position="82"/>
        <end position="109"/>
    </location>
</feature>
<sequence length="111" mass="12088">MSEGSGTVAIIIFFVGVAIYFLPSFNASSRKHPNTSSIFLLNLFLGWTLLGWVAALVWSASSIKRGSEDLPKAPTGQEDAYEKLEKLASLKEKGHITADEFDREKAKLLGG</sequence>
<dbReference type="EMBL" id="JACGDE010000030">
    <property type="protein sequence ID" value="MBA6068415.1"/>
    <property type="molecule type" value="Genomic_DNA"/>
</dbReference>
<dbReference type="InterPro" id="IPR016410">
    <property type="entry name" value="Phage_imm"/>
</dbReference>
<proteinExistence type="predicted"/>
<dbReference type="Proteomes" id="UP000541770">
    <property type="component" value="Unassembled WGS sequence"/>
</dbReference>
<gene>
    <name evidence="3" type="ORF">H4C75_27130</name>
</gene>
<evidence type="ECO:0000259" key="2">
    <source>
        <dbReference type="Pfam" id="PF09851"/>
    </source>
</evidence>